<name>A0ABN1KZK7_CLOSU</name>
<gene>
    <name evidence="2" type="ORF">GCM10008908_39350</name>
</gene>
<keyword evidence="1" id="KW-0812">Transmembrane</keyword>
<dbReference type="Proteomes" id="UP001501047">
    <property type="component" value="Unassembled WGS sequence"/>
</dbReference>
<organism evidence="2 3">
    <name type="scientific">Clostridium subterminale</name>
    <dbReference type="NCBI Taxonomy" id="1550"/>
    <lineage>
        <taxon>Bacteria</taxon>
        <taxon>Bacillati</taxon>
        <taxon>Bacillota</taxon>
        <taxon>Clostridia</taxon>
        <taxon>Eubacteriales</taxon>
        <taxon>Clostridiaceae</taxon>
        <taxon>Clostridium</taxon>
    </lineage>
</organism>
<dbReference type="EMBL" id="BAAACI010000018">
    <property type="protein sequence ID" value="GAA0779895.1"/>
    <property type="molecule type" value="Genomic_DNA"/>
</dbReference>
<feature type="transmembrane region" description="Helical" evidence="1">
    <location>
        <begin position="47"/>
        <end position="67"/>
    </location>
</feature>
<keyword evidence="1" id="KW-1133">Transmembrane helix</keyword>
<keyword evidence="1" id="KW-0472">Membrane</keyword>
<evidence type="ECO:0000256" key="1">
    <source>
        <dbReference type="SAM" id="Phobius"/>
    </source>
</evidence>
<keyword evidence="3" id="KW-1185">Reference proteome</keyword>
<accession>A0ABN1KZK7</accession>
<evidence type="ECO:0000313" key="2">
    <source>
        <dbReference type="EMBL" id="GAA0779895.1"/>
    </source>
</evidence>
<comment type="caution">
    <text evidence="2">The sequence shown here is derived from an EMBL/GenBank/DDBJ whole genome shotgun (WGS) entry which is preliminary data.</text>
</comment>
<dbReference type="RefSeq" id="WP_425544810.1">
    <property type="nucleotide sequence ID" value="NZ_BAAACI010000018.1"/>
</dbReference>
<evidence type="ECO:0000313" key="3">
    <source>
        <dbReference type="Proteomes" id="UP001501047"/>
    </source>
</evidence>
<proteinExistence type="predicted"/>
<protein>
    <submittedName>
        <fullName evidence="2">Uncharacterized protein</fullName>
    </submittedName>
</protein>
<sequence length="83" mass="9473">MLVVVVLPLVPVIKITLYPFAIVDSIFLSKAKATLPGKFDPPLNNLVLNFSIIFEVTIAINELILIFHTSFKYFPKFFYKLNI</sequence>
<reference evidence="2 3" key="1">
    <citation type="journal article" date="2019" name="Int. J. Syst. Evol. Microbiol.">
        <title>The Global Catalogue of Microorganisms (GCM) 10K type strain sequencing project: providing services to taxonomists for standard genome sequencing and annotation.</title>
        <authorList>
            <consortium name="The Broad Institute Genomics Platform"/>
            <consortium name="The Broad Institute Genome Sequencing Center for Infectious Disease"/>
            <person name="Wu L."/>
            <person name="Ma J."/>
        </authorList>
    </citation>
    <scope>NUCLEOTIDE SEQUENCE [LARGE SCALE GENOMIC DNA]</scope>
    <source>
        <strain evidence="2 3">JCM 1417</strain>
    </source>
</reference>